<feature type="non-terminal residue" evidence="3">
    <location>
        <position position="151"/>
    </location>
</feature>
<feature type="domain" description="MATH" evidence="2">
    <location>
        <begin position="1"/>
        <end position="63"/>
    </location>
</feature>
<dbReference type="EMBL" id="BTSY01000005">
    <property type="protein sequence ID" value="GMT30995.1"/>
    <property type="molecule type" value="Genomic_DNA"/>
</dbReference>
<dbReference type="Proteomes" id="UP001432322">
    <property type="component" value="Unassembled WGS sequence"/>
</dbReference>
<dbReference type="PROSITE" id="PS50144">
    <property type="entry name" value="MATH"/>
    <property type="match status" value="1"/>
</dbReference>
<dbReference type="InterPro" id="IPR008974">
    <property type="entry name" value="TRAF-like"/>
</dbReference>
<keyword evidence="4" id="KW-1185">Reference proteome</keyword>
<dbReference type="CDD" id="cd18186">
    <property type="entry name" value="BTB_POZ_ZBTB_KLHL-like"/>
    <property type="match status" value="1"/>
</dbReference>
<evidence type="ECO:0000259" key="1">
    <source>
        <dbReference type="PROSITE" id="PS50097"/>
    </source>
</evidence>
<dbReference type="Pfam" id="PF00651">
    <property type="entry name" value="BTB"/>
    <property type="match status" value="1"/>
</dbReference>
<name>A0AAV5WH58_9BILA</name>
<sequence length="151" mass="17745">WSCEGTAELQLFHMDEEEKNITRRFDFRFDCKNNRGGFESFYSLDDMDTYYFDYDCIHIGAKIAIRNVNGIRETPKFDFSSPSAFSDVTFIVEGKKIHAHKKYLSAYSKILHKALFVDENTKNLSEFELPGVKYEEFIDLLQCIYPSFKKV</sequence>
<comment type="caution">
    <text evidence="3">The sequence shown here is derived from an EMBL/GenBank/DDBJ whole genome shotgun (WGS) entry which is preliminary data.</text>
</comment>
<dbReference type="InterPro" id="IPR000210">
    <property type="entry name" value="BTB/POZ_dom"/>
</dbReference>
<protein>
    <recommendedName>
        <fullName evidence="5">BTB domain-containing protein</fullName>
    </recommendedName>
</protein>
<dbReference type="Gene3D" id="2.60.210.10">
    <property type="entry name" value="Apoptosis, Tumor Necrosis Factor Receptor Associated Protein 2, Chain A"/>
    <property type="match status" value="1"/>
</dbReference>
<dbReference type="PROSITE" id="PS50097">
    <property type="entry name" value="BTB"/>
    <property type="match status" value="1"/>
</dbReference>
<dbReference type="PANTHER" id="PTHR47022">
    <property type="entry name" value="BTB AND MATH DOMAIN-CONTAINING PROTEIN 36-RELATED"/>
    <property type="match status" value="1"/>
</dbReference>
<proteinExistence type="predicted"/>
<gene>
    <name evidence="3" type="ORF">PFISCL1PPCAC_22292</name>
</gene>
<accession>A0AAV5WH58</accession>
<feature type="non-terminal residue" evidence="3">
    <location>
        <position position="1"/>
    </location>
</feature>
<evidence type="ECO:0000313" key="3">
    <source>
        <dbReference type="EMBL" id="GMT30995.1"/>
    </source>
</evidence>
<dbReference type="SUPFAM" id="SSF54695">
    <property type="entry name" value="POZ domain"/>
    <property type="match status" value="1"/>
</dbReference>
<dbReference type="PANTHER" id="PTHR47022:SF1">
    <property type="entry name" value="BTB AND MATH DOMAIN-CONTAINING PROTEIN 36-RELATED"/>
    <property type="match status" value="1"/>
</dbReference>
<evidence type="ECO:0000259" key="2">
    <source>
        <dbReference type="PROSITE" id="PS50144"/>
    </source>
</evidence>
<dbReference type="Pfam" id="PF00917">
    <property type="entry name" value="MATH"/>
    <property type="match status" value="1"/>
</dbReference>
<dbReference type="SUPFAM" id="SSF49599">
    <property type="entry name" value="TRAF domain-like"/>
    <property type="match status" value="1"/>
</dbReference>
<dbReference type="InterPro" id="IPR002083">
    <property type="entry name" value="MATH/TRAF_dom"/>
</dbReference>
<dbReference type="AlphaFoldDB" id="A0AAV5WH58"/>
<organism evidence="3 4">
    <name type="scientific">Pristionchus fissidentatus</name>
    <dbReference type="NCBI Taxonomy" id="1538716"/>
    <lineage>
        <taxon>Eukaryota</taxon>
        <taxon>Metazoa</taxon>
        <taxon>Ecdysozoa</taxon>
        <taxon>Nematoda</taxon>
        <taxon>Chromadorea</taxon>
        <taxon>Rhabditida</taxon>
        <taxon>Rhabditina</taxon>
        <taxon>Diplogasteromorpha</taxon>
        <taxon>Diplogasteroidea</taxon>
        <taxon>Neodiplogasteridae</taxon>
        <taxon>Pristionchus</taxon>
    </lineage>
</organism>
<dbReference type="InterPro" id="IPR011333">
    <property type="entry name" value="SKP1/BTB/POZ_sf"/>
</dbReference>
<dbReference type="Gene3D" id="3.30.710.10">
    <property type="entry name" value="Potassium Channel Kv1.1, Chain A"/>
    <property type="match status" value="1"/>
</dbReference>
<evidence type="ECO:0008006" key="5">
    <source>
        <dbReference type="Google" id="ProtNLM"/>
    </source>
</evidence>
<evidence type="ECO:0000313" key="4">
    <source>
        <dbReference type="Proteomes" id="UP001432322"/>
    </source>
</evidence>
<feature type="domain" description="BTB" evidence="1">
    <location>
        <begin position="86"/>
        <end position="151"/>
    </location>
</feature>
<reference evidence="3" key="1">
    <citation type="submission" date="2023-10" db="EMBL/GenBank/DDBJ databases">
        <title>Genome assembly of Pristionchus species.</title>
        <authorList>
            <person name="Yoshida K."/>
            <person name="Sommer R.J."/>
        </authorList>
    </citation>
    <scope>NUCLEOTIDE SEQUENCE</scope>
    <source>
        <strain evidence="3">RS5133</strain>
    </source>
</reference>